<dbReference type="PANTHER" id="PTHR43048:SF3">
    <property type="entry name" value="METHYLMALONYL-COA EPIMERASE, MITOCHONDRIAL"/>
    <property type="match status" value="1"/>
</dbReference>
<sequence length="141" mass="15219">VTEVCTVNYIDHVGVAVNDIEAALAFFKKAFDVPDAKIELMEDQGVRATLIEVGETRLELLEPTGPESGVGRFIERRGEGLHHLAFNVTDISGKLKTLQTLGVDLIDQTPREGLSGTIAFIHPSSVFGILTELVESVSTDA</sequence>
<reference evidence="4" key="1">
    <citation type="submission" date="2018-05" db="EMBL/GenBank/DDBJ databases">
        <authorList>
            <person name="Lanie J.A."/>
            <person name="Ng W.-L."/>
            <person name="Kazmierczak K.M."/>
            <person name="Andrzejewski T.M."/>
            <person name="Davidsen T.M."/>
            <person name="Wayne K.J."/>
            <person name="Tettelin H."/>
            <person name="Glass J.I."/>
            <person name="Rusch D."/>
            <person name="Podicherti R."/>
            <person name="Tsui H.-C.T."/>
            <person name="Winkler M.E."/>
        </authorList>
    </citation>
    <scope>NUCLEOTIDE SEQUENCE</scope>
</reference>
<dbReference type="InterPro" id="IPR051785">
    <property type="entry name" value="MMCE/EMCE_epimerase"/>
</dbReference>
<dbReference type="AlphaFoldDB" id="A0A381PMU8"/>
<evidence type="ECO:0000256" key="2">
    <source>
        <dbReference type="ARBA" id="ARBA00022723"/>
    </source>
</evidence>
<dbReference type="InterPro" id="IPR017515">
    <property type="entry name" value="MeMalonyl-CoA_epimerase"/>
</dbReference>
<dbReference type="Gene3D" id="3.10.180.10">
    <property type="entry name" value="2,3-Dihydroxybiphenyl 1,2-Dioxygenase, domain 1"/>
    <property type="match status" value="1"/>
</dbReference>
<dbReference type="PROSITE" id="PS51819">
    <property type="entry name" value="VOC"/>
    <property type="match status" value="1"/>
</dbReference>
<dbReference type="GO" id="GO:0046491">
    <property type="term" value="P:L-methylmalonyl-CoA metabolic process"/>
    <property type="evidence" value="ECO:0007669"/>
    <property type="project" value="TreeGrafter"/>
</dbReference>
<dbReference type="GO" id="GO:0004493">
    <property type="term" value="F:methylmalonyl-CoA epimerase activity"/>
    <property type="evidence" value="ECO:0007669"/>
    <property type="project" value="TreeGrafter"/>
</dbReference>
<dbReference type="SUPFAM" id="SSF54593">
    <property type="entry name" value="Glyoxalase/Bleomycin resistance protein/Dihydroxybiphenyl dioxygenase"/>
    <property type="match status" value="1"/>
</dbReference>
<gene>
    <name evidence="4" type="ORF">METZ01_LOCUS20662</name>
</gene>
<organism evidence="4">
    <name type="scientific">marine metagenome</name>
    <dbReference type="NCBI Taxonomy" id="408172"/>
    <lineage>
        <taxon>unclassified sequences</taxon>
        <taxon>metagenomes</taxon>
        <taxon>ecological metagenomes</taxon>
    </lineage>
</organism>
<keyword evidence="2" id="KW-0479">Metal-binding</keyword>
<dbReference type="InterPro" id="IPR037523">
    <property type="entry name" value="VOC_core"/>
</dbReference>
<proteinExistence type="inferred from homology"/>
<dbReference type="NCBIfam" id="TIGR03081">
    <property type="entry name" value="metmalonyl_epim"/>
    <property type="match status" value="1"/>
</dbReference>
<comment type="similarity">
    <text evidence="1">Belongs to the methylmalonyl-CoA epimerase family.</text>
</comment>
<feature type="domain" description="VOC" evidence="3">
    <location>
        <begin position="9"/>
        <end position="136"/>
    </location>
</feature>
<dbReference type="Pfam" id="PF13669">
    <property type="entry name" value="Glyoxalase_4"/>
    <property type="match status" value="1"/>
</dbReference>
<evidence type="ECO:0000259" key="3">
    <source>
        <dbReference type="PROSITE" id="PS51819"/>
    </source>
</evidence>
<evidence type="ECO:0000256" key="1">
    <source>
        <dbReference type="ARBA" id="ARBA00009308"/>
    </source>
</evidence>
<dbReference type="InterPro" id="IPR029068">
    <property type="entry name" value="Glyas_Bleomycin-R_OHBP_Dase"/>
</dbReference>
<feature type="non-terminal residue" evidence="4">
    <location>
        <position position="1"/>
    </location>
</feature>
<evidence type="ECO:0000313" key="4">
    <source>
        <dbReference type="EMBL" id="SUZ67808.1"/>
    </source>
</evidence>
<accession>A0A381PMU8</accession>
<dbReference type="GO" id="GO:0046872">
    <property type="term" value="F:metal ion binding"/>
    <property type="evidence" value="ECO:0007669"/>
    <property type="project" value="UniProtKB-KW"/>
</dbReference>
<dbReference type="EMBL" id="UINC01001021">
    <property type="protein sequence ID" value="SUZ67808.1"/>
    <property type="molecule type" value="Genomic_DNA"/>
</dbReference>
<name>A0A381PMU8_9ZZZZ</name>
<dbReference type="CDD" id="cd07249">
    <property type="entry name" value="MMCE"/>
    <property type="match status" value="1"/>
</dbReference>
<protein>
    <recommendedName>
        <fullName evidence="3">VOC domain-containing protein</fullName>
    </recommendedName>
</protein>
<dbReference type="PANTHER" id="PTHR43048">
    <property type="entry name" value="METHYLMALONYL-COA EPIMERASE"/>
    <property type="match status" value="1"/>
</dbReference>